<evidence type="ECO:0000313" key="22">
    <source>
        <dbReference type="EMBL" id="KAJ8368363.1"/>
    </source>
</evidence>
<sequence>MTVCGLHSSLCWPWLLMTTLQVVFGQTGLELAAAVDSERSASRAAIKVTLLKQEQAGKPVSLEGVFAGASVRGSAEGKLMQAHPLSLCNTSDEESQDSIFISIIKLESPEHKIPSCLPLLEKARLALERGAQAVIFDVTDDVTAADELWGIDILPHPVVLVQARNAEVLMSLVNKNEEAMVRIEVLTELPKWPQYDLGILLIVVLAMMAFAMAFVFRFRCRSKRSWDSVHQQTLRAVSHLETRRYSSQRHPGSRRLRGDLGAGAGSSPAPACAICLEDFLDGEDLRIISCAHEFHKECVDPWLLQHRTCPLCMHNIMGKEMDACQAPLSRRQRNTSHNSGILHPHSSPGHHPLHQCPIPLPIPSHHHPLGAYSSSLLGLQVMHCLPRMHLGLSQAHCSYHMPESGFLTGGHVGRGYLHHSCYICPGLCSALSTRPQPRPAHAGPHSQQEDGSCSGVSCDTEPSGYLPDGPASDSSSGPCHSSSDNSVPNCTDISLQGVYGSWSTSRSSLSSDYDPWVYGGPPQVRTESQDRESRALSLDSMPVRSCTEERVFSHIHYHQHKHHHYSHSQGPEWVSDEDQRTAPDHGMDKDRIKEKGVQFPKTDPRDTLNHRAEPECDLTGLPAESVNSQQAPPPCCCRHAPRYHQQRRKISSLPENPALRPHLGLDSLEDCNRSIHYSTCTGCCPSLDSPSGLPMPFLLDTGSSGEWPHCGGHKMWLQCPPQAQTELQLQGPGYPQDRPQCAGSEAQE</sequence>
<evidence type="ECO:0000256" key="10">
    <source>
        <dbReference type="ARBA" id="ARBA00022723"/>
    </source>
</evidence>
<evidence type="ECO:0000256" key="6">
    <source>
        <dbReference type="ARBA" id="ARBA00022475"/>
    </source>
</evidence>
<evidence type="ECO:0000256" key="12">
    <source>
        <dbReference type="ARBA" id="ARBA00022771"/>
    </source>
</evidence>
<comment type="catalytic activity">
    <reaction evidence="1">
        <text>S-ubiquitinyl-[E2 ubiquitin-conjugating enzyme]-L-cysteine + [acceptor protein]-L-lysine = [E2 ubiquitin-conjugating enzyme]-L-cysteine + N(6)-ubiquitinyl-[acceptor protein]-L-lysine.</text>
        <dbReference type="EC" id="2.3.2.27"/>
    </reaction>
</comment>
<feature type="transmembrane region" description="Helical" evidence="19">
    <location>
        <begin position="197"/>
        <end position="216"/>
    </location>
</feature>
<evidence type="ECO:0000256" key="16">
    <source>
        <dbReference type="ARBA" id="ARBA00023136"/>
    </source>
</evidence>
<feature type="region of interest" description="Disordered" evidence="18">
    <location>
        <begin position="435"/>
        <end position="483"/>
    </location>
</feature>
<comment type="similarity">
    <text evidence="4">Belongs to the ZNRF3 family.</text>
</comment>
<keyword evidence="12 17" id="KW-0863">Zinc-finger</keyword>
<feature type="signal peptide" evidence="20">
    <location>
        <begin position="1"/>
        <end position="25"/>
    </location>
</feature>
<name>A0A9Q1FV84_SYNKA</name>
<evidence type="ECO:0000256" key="5">
    <source>
        <dbReference type="ARBA" id="ARBA00012483"/>
    </source>
</evidence>
<keyword evidence="16 19" id="KW-0472">Membrane</keyword>
<evidence type="ECO:0000313" key="23">
    <source>
        <dbReference type="Proteomes" id="UP001152622"/>
    </source>
</evidence>
<dbReference type="Gene3D" id="3.50.30.30">
    <property type="match status" value="1"/>
</dbReference>
<keyword evidence="23" id="KW-1185">Reference proteome</keyword>
<feature type="region of interest" description="Disordered" evidence="18">
    <location>
        <begin position="241"/>
        <end position="265"/>
    </location>
</feature>
<feature type="domain" description="RING-type" evidence="21">
    <location>
        <begin position="272"/>
        <end position="312"/>
    </location>
</feature>
<keyword evidence="14" id="KW-0862">Zinc</keyword>
<dbReference type="InterPro" id="IPR013083">
    <property type="entry name" value="Znf_RING/FYVE/PHD"/>
</dbReference>
<dbReference type="Pfam" id="PF18212">
    <property type="entry name" value="ZNRF_3_ecto"/>
    <property type="match status" value="1"/>
</dbReference>
<reference evidence="22" key="1">
    <citation type="journal article" date="2023" name="Science">
        <title>Genome structures resolve the early diversification of teleost fishes.</title>
        <authorList>
            <person name="Parey E."/>
            <person name="Louis A."/>
            <person name="Montfort J."/>
            <person name="Bouchez O."/>
            <person name="Roques C."/>
            <person name="Iampietro C."/>
            <person name="Lluch J."/>
            <person name="Castinel A."/>
            <person name="Donnadieu C."/>
            <person name="Desvignes T."/>
            <person name="Floi Bucao C."/>
            <person name="Jouanno E."/>
            <person name="Wen M."/>
            <person name="Mejri S."/>
            <person name="Dirks R."/>
            <person name="Jansen H."/>
            <person name="Henkel C."/>
            <person name="Chen W.J."/>
            <person name="Zahm M."/>
            <person name="Cabau C."/>
            <person name="Klopp C."/>
            <person name="Thompson A.W."/>
            <person name="Robinson-Rechavi M."/>
            <person name="Braasch I."/>
            <person name="Lecointre G."/>
            <person name="Bobe J."/>
            <person name="Postlethwait J.H."/>
            <person name="Berthelot C."/>
            <person name="Roest Crollius H."/>
            <person name="Guiguen Y."/>
        </authorList>
    </citation>
    <scope>NUCLEOTIDE SEQUENCE</scope>
    <source>
        <strain evidence="22">WJC10195</strain>
    </source>
</reference>
<feature type="compositionally biased region" description="Polar residues" evidence="18">
    <location>
        <begin position="445"/>
        <end position="457"/>
    </location>
</feature>
<evidence type="ECO:0000256" key="3">
    <source>
        <dbReference type="ARBA" id="ARBA00004906"/>
    </source>
</evidence>
<evidence type="ECO:0000256" key="15">
    <source>
        <dbReference type="ARBA" id="ARBA00022989"/>
    </source>
</evidence>
<keyword evidence="9 19" id="KW-0812">Transmembrane</keyword>
<dbReference type="GO" id="GO:0016055">
    <property type="term" value="P:Wnt signaling pathway"/>
    <property type="evidence" value="ECO:0007669"/>
    <property type="project" value="UniProtKB-KW"/>
</dbReference>
<dbReference type="AlphaFoldDB" id="A0A9Q1FV84"/>
<dbReference type="EMBL" id="JAINUF010000003">
    <property type="protein sequence ID" value="KAJ8368363.1"/>
    <property type="molecule type" value="Genomic_DNA"/>
</dbReference>
<dbReference type="EC" id="2.3.2.27" evidence="5"/>
<keyword evidence="6" id="KW-1003">Cell membrane</keyword>
<accession>A0A9Q1FV84</accession>
<protein>
    <recommendedName>
        <fullName evidence="5">RING-type E3 ubiquitin transferase</fullName>
        <ecNumber evidence="5">2.3.2.27</ecNumber>
    </recommendedName>
</protein>
<dbReference type="InterPro" id="IPR051073">
    <property type="entry name" value="ZNRF3_Arkadia_E3_ligases"/>
</dbReference>
<feature type="compositionally biased region" description="Basic and acidic residues" evidence="18">
    <location>
        <begin position="577"/>
        <end position="588"/>
    </location>
</feature>
<evidence type="ECO:0000256" key="11">
    <source>
        <dbReference type="ARBA" id="ARBA00022729"/>
    </source>
</evidence>
<keyword evidence="11 20" id="KW-0732">Signal</keyword>
<dbReference type="GO" id="GO:0061630">
    <property type="term" value="F:ubiquitin protein ligase activity"/>
    <property type="evidence" value="ECO:0007669"/>
    <property type="project" value="UniProtKB-EC"/>
</dbReference>
<evidence type="ECO:0000256" key="13">
    <source>
        <dbReference type="ARBA" id="ARBA00022786"/>
    </source>
</evidence>
<dbReference type="GO" id="GO:0030178">
    <property type="term" value="P:negative regulation of Wnt signaling pathway"/>
    <property type="evidence" value="ECO:0007669"/>
    <property type="project" value="UniProtKB-ARBA"/>
</dbReference>
<dbReference type="OrthoDB" id="8062037at2759"/>
<evidence type="ECO:0000256" key="2">
    <source>
        <dbReference type="ARBA" id="ARBA00004251"/>
    </source>
</evidence>
<evidence type="ECO:0000256" key="17">
    <source>
        <dbReference type="PROSITE-ProRule" id="PRU00175"/>
    </source>
</evidence>
<dbReference type="InterPro" id="IPR040700">
    <property type="entry name" value="ZNRF-3_ecto"/>
</dbReference>
<gene>
    <name evidence="22" type="ORF">SKAU_G00083910</name>
</gene>
<keyword evidence="10" id="KW-0479">Metal-binding</keyword>
<evidence type="ECO:0000256" key="19">
    <source>
        <dbReference type="SAM" id="Phobius"/>
    </source>
</evidence>
<feature type="region of interest" description="Disordered" evidence="18">
    <location>
        <begin position="328"/>
        <end position="354"/>
    </location>
</feature>
<feature type="compositionally biased region" description="Low complexity" evidence="18">
    <location>
        <begin position="467"/>
        <end position="483"/>
    </location>
</feature>
<feature type="region of interest" description="Disordered" evidence="18">
    <location>
        <begin position="727"/>
        <end position="748"/>
    </location>
</feature>
<dbReference type="PANTHER" id="PTHR16200">
    <property type="entry name" value="RING ZINC FINGER"/>
    <property type="match status" value="1"/>
</dbReference>
<dbReference type="Pfam" id="PF13639">
    <property type="entry name" value="zf-RING_2"/>
    <property type="match status" value="1"/>
</dbReference>
<evidence type="ECO:0000256" key="20">
    <source>
        <dbReference type="SAM" id="SignalP"/>
    </source>
</evidence>
<evidence type="ECO:0000256" key="9">
    <source>
        <dbReference type="ARBA" id="ARBA00022692"/>
    </source>
</evidence>
<organism evidence="22 23">
    <name type="scientific">Synaphobranchus kaupii</name>
    <name type="common">Kaup's arrowtooth eel</name>
    <dbReference type="NCBI Taxonomy" id="118154"/>
    <lineage>
        <taxon>Eukaryota</taxon>
        <taxon>Metazoa</taxon>
        <taxon>Chordata</taxon>
        <taxon>Craniata</taxon>
        <taxon>Vertebrata</taxon>
        <taxon>Euteleostomi</taxon>
        <taxon>Actinopterygii</taxon>
        <taxon>Neopterygii</taxon>
        <taxon>Teleostei</taxon>
        <taxon>Anguilliformes</taxon>
        <taxon>Synaphobranchidae</taxon>
        <taxon>Synaphobranchus</taxon>
    </lineage>
</organism>
<keyword evidence="7" id="KW-0808">Transferase</keyword>
<comment type="pathway">
    <text evidence="3">Protein modification; protein ubiquitination.</text>
</comment>
<feature type="compositionally biased region" description="Low complexity" evidence="18">
    <location>
        <begin position="339"/>
        <end position="350"/>
    </location>
</feature>
<evidence type="ECO:0000256" key="7">
    <source>
        <dbReference type="ARBA" id="ARBA00022679"/>
    </source>
</evidence>
<evidence type="ECO:0000256" key="1">
    <source>
        <dbReference type="ARBA" id="ARBA00000900"/>
    </source>
</evidence>
<dbReference type="SMART" id="SM00184">
    <property type="entry name" value="RING"/>
    <property type="match status" value="1"/>
</dbReference>
<keyword evidence="15 19" id="KW-1133">Transmembrane helix</keyword>
<evidence type="ECO:0000256" key="14">
    <source>
        <dbReference type="ARBA" id="ARBA00022833"/>
    </source>
</evidence>
<dbReference type="PROSITE" id="PS50089">
    <property type="entry name" value="ZF_RING_2"/>
    <property type="match status" value="1"/>
</dbReference>
<keyword evidence="13" id="KW-0833">Ubl conjugation pathway</keyword>
<dbReference type="GO" id="GO:0008270">
    <property type="term" value="F:zinc ion binding"/>
    <property type="evidence" value="ECO:0007669"/>
    <property type="project" value="UniProtKB-KW"/>
</dbReference>
<keyword evidence="8" id="KW-0879">Wnt signaling pathway</keyword>
<proteinExistence type="inferred from homology"/>
<feature type="region of interest" description="Disordered" evidence="18">
    <location>
        <begin position="564"/>
        <end position="588"/>
    </location>
</feature>
<comment type="subcellular location">
    <subcellularLocation>
        <location evidence="2">Cell membrane</location>
        <topology evidence="2">Single-pass type I membrane protein</topology>
    </subcellularLocation>
</comment>
<evidence type="ECO:0000256" key="4">
    <source>
        <dbReference type="ARBA" id="ARBA00008759"/>
    </source>
</evidence>
<comment type="caution">
    <text evidence="22">The sequence shown here is derived from an EMBL/GenBank/DDBJ whole genome shotgun (WGS) entry which is preliminary data.</text>
</comment>
<dbReference type="SUPFAM" id="SSF57850">
    <property type="entry name" value="RING/U-box"/>
    <property type="match status" value="1"/>
</dbReference>
<dbReference type="Proteomes" id="UP001152622">
    <property type="component" value="Chromosome 3"/>
</dbReference>
<evidence type="ECO:0000256" key="18">
    <source>
        <dbReference type="SAM" id="MobiDB-lite"/>
    </source>
</evidence>
<dbReference type="InterPro" id="IPR001841">
    <property type="entry name" value="Znf_RING"/>
</dbReference>
<dbReference type="GO" id="GO:0005886">
    <property type="term" value="C:plasma membrane"/>
    <property type="evidence" value="ECO:0007669"/>
    <property type="project" value="UniProtKB-SubCell"/>
</dbReference>
<dbReference type="Gene3D" id="3.30.40.10">
    <property type="entry name" value="Zinc/RING finger domain, C3HC4 (zinc finger)"/>
    <property type="match status" value="1"/>
</dbReference>
<evidence type="ECO:0000256" key="8">
    <source>
        <dbReference type="ARBA" id="ARBA00022687"/>
    </source>
</evidence>
<feature type="chain" id="PRO_5040159030" description="RING-type E3 ubiquitin transferase" evidence="20">
    <location>
        <begin position="26"/>
        <end position="748"/>
    </location>
</feature>
<evidence type="ECO:0000259" key="21">
    <source>
        <dbReference type="PROSITE" id="PS50089"/>
    </source>
</evidence>